<gene>
    <name evidence="2" type="ORF">MY1_1668</name>
</gene>
<dbReference type="RefSeq" id="WP_007551401.1">
    <property type="nucleotide sequence ID" value="NZ_AFPU01000001.1"/>
</dbReference>
<protein>
    <submittedName>
        <fullName evidence="2">Uncharacterized protein</fullName>
    </submittedName>
</protein>
<sequence length="190" mass="21434">MKKGLIIGGILGVSVAIIILAISLDSELKSDSIEVEDTLDKEVIAETETPEIEEKIDDVEKINLENEYSPKPREWITSGPFQIDRSKYAIGEKIFLVIGGITGNEKGQIVFMRPLNDTHYSVYMTIPFDGMKKDVFNYYVEPQISKTREICSIDDLMGKWAVVFRGTDYPNLYFEITDEVVPGTNIEPVC</sequence>
<evidence type="ECO:0000313" key="3">
    <source>
        <dbReference type="Proteomes" id="UP000004440"/>
    </source>
</evidence>
<proteinExistence type="predicted"/>
<comment type="caution">
    <text evidence="2">The sequence shown here is derived from an EMBL/GenBank/DDBJ whole genome shotgun (WGS) entry which is preliminary data.</text>
</comment>
<dbReference type="Proteomes" id="UP000004440">
    <property type="component" value="Unassembled WGS sequence"/>
</dbReference>
<feature type="transmembrane region" description="Helical" evidence="1">
    <location>
        <begin position="6"/>
        <end position="24"/>
    </location>
</feature>
<dbReference type="AlphaFoldDB" id="F9CYM2"/>
<keyword evidence="1" id="KW-0812">Transmembrane</keyword>
<keyword evidence="3" id="KW-1185">Reference proteome</keyword>
<dbReference type="STRING" id="1001994.MY1_1668"/>
<dbReference type="PATRIC" id="fig|1001994.6.peg.1643"/>
<dbReference type="OrthoDB" id="2835at2157"/>
<dbReference type="EMBL" id="AFPU01000001">
    <property type="protein sequence ID" value="EGP94416.1"/>
    <property type="molecule type" value="Genomic_DNA"/>
</dbReference>
<keyword evidence="1" id="KW-1133">Transmembrane helix</keyword>
<evidence type="ECO:0000313" key="2">
    <source>
        <dbReference type="EMBL" id="EGP94416.1"/>
    </source>
</evidence>
<evidence type="ECO:0000256" key="1">
    <source>
        <dbReference type="SAM" id="Phobius"/>
    </source>
</evidence>
<keyword evidence="1" id="KW-0472">Membrane</keyword>
<organism evidence="2 3">
    <name type="scientific">Nitrosarchaeum koreense MY1</name>
    <dbReference type="NCBI Taxonomy" id="1001994"/>
    <lineage>
        <taxon>Archaea</taxon>
        <taxon>Nitrososphaerota</taxon>
        <taxon>Nitrososphaeria</taxon>
        <taxon>Nitrosopumilales</taxon>
        <taxon>Nitrosopumilaceae</taxon>
        <taxon>Nitrosarchaeum</taxon>
    </lineage>
</organism>
<accession>F9CYM2</accession>
<reference evidence="2 3" key="1">
    <citation type="journal article" date="2011" name="J. Bacteriol.">
        <title>Genome Sequence of an Ammonia-Oxidizing Soil Archaeon, "Candidatus Nitrosoarchaeum koreensis" MY1.</title>
        <authorList>
            <person name="Kim B.K."/>
            <person name="Jung M.Y."/>
            <person name="Yu D.S."/>
            <person name="Park S.J."/>
            <person name="Oh T.K."/>
            <person name="Rhee S.K."/>
            <person name="Kim J.F."/>
        </authorList>
    </citation>
    <scope>NUCLEOTIDE SEQUENCE [LARGE SCALE GENOMIC DNA]</scope>
    <source>
        <strain evidence="2 3">MY1</strain>
    </source>
</reference>
<name>F9CYM2_9ARCH</name>